<dbReference type="EMBL" id="KZ308467">
    <property type="protein sequence ID" value="KAG8230137.1"/>
    <property type="molecule type" value="Genomic_DNA"/>
</dbReference>
<organism evidence="2 3">
    <name type="scientific">Ladona fulva</name>
    <name type="common">Scarce chaser dragonfly</name>
    <name type="synonym">Libellula fulva</name>
    <dbReference type="NCBI Taxonomy" id="123851"/>
    <lineage>
        <taxon>Eukaryota</taxon>
        <taxon>Metazoa</taxon>
        <taxon>Ecdysozoa</taxon>
        <taxon>Arthropoda</taxon>
        <taxon>Hexapoda</taxon>
        <taxon>Insecta</taxon>
        <taxon>Pterygota</taxon>
        <taxon>Palaeoptera</taxon>
        <taxon>Odonata</taxon>
        <taxon>Epiprocta</taxon>
        <taxon>Anisoptera</taxon>
        <taxon>Libelluloidea</taxon>
        <taxon>Libellulidae</taxon>
        <taxon>Ladona</taxon>
    </lineage>
</organism>
<dbReference type="GO" id="GO:0005811">
    <property type="term" value="C:lipid droplet"/>
    <property type="evidence" value="ECO:0007669"/>
    <property type="project" value="TreeGrafter"/>
</dbReference>
<sequence>MKEVLKGLLEVVVFLLLCIYYTVEASIRFLLVPIRLRVKSVAGEVALITGGGSGIGRLIAVKLAGKGATVVLWDINLAGKCLGEMLLLAFEDVPRSGRRYNRVFGRKHGVHYCCSG</sequence>
<gene>
    <name evidence="2" type="ORF">J437_LFUL010629</name>
</gene>
<dbReference type="Gene3D" id="3.40.50.720">
    <property type="entry name" value="NAD(P)-binding Rossmann-like Domain"/>
    <property type="match status" value="1"/>
</dbReference>
<name>A0A8K0P209_LADFU</name>
<keyword evidence="1" id="KW-1133">Transmembrane helix</keyword>
<dbReference type="Pfam" id="PF00106">
    <property type="entry name" value="adh_short"/>
    <property type="match status" value="1"/>
</dbReference>
<dbReference type="PANTHER" id="PTHR24322:SF746">
    <property type="entry name" value="SHORT CHAIN DEHYDROGENASE_REDUCTASE FAMILY 16C MEMBER 5"/>
    <property type="match status" value="1"/>
</dbReference>
<dbReference type="InterPro" id="IPR036291">
    <property type="entry name" value="NAD(P)-bd_dom_sf"/>
</dbReference>
<protein>
    <submittedName>
        <fullName evidence="2">Uncharacterized protein</fullName>
    </submittedName>
</protein>
<keyword evidence="1" id="KW-0812">Transmembrane</keyword>
<proteinExistence type="predicted"/>
<evidence type="ECO:0000256" key="1">
    <source>
        <dbReference type="SAM" id="Phobius"/>
    </source>
</evidence>
<keyword evidence="3" id="KW-1185">Reference proteome</keyword>
<reference evidence="2" key="1">
    <citation type="submission" date="2013-04" db="EMBL/GenBank/DDBJ databases">
        <authorList>
            <person name="Qu J."/>
            <person name="Murali S.C."/>
            <person name="Bandaranaike D."/>
            <person name="Bellair M."/>
            <person name="Blankenburg K."/>
            <person name="Chao H."/>
            <person name="Dinh H."/>
            <person name="Doddapaneni H."/>
            <person name="Downs B."/>
            <person name="Dugan-Rocha S."/>
            <person name="Elkadiri S."/>
            <person name="Gnanaolivu R.D."/>
            <person name="Hernandez B."/>
            <person name="Javaid M."/>
            <person name="Jayaseelan J.C."/>
            <person name="Lee S."/>
            <person name="Li M."/>
            <person name="Ming W."/>
            <person name="Munidasa M."/>
            <person name="Muniz J."/>
            <person name="Nguyen L."/>
            <person name="Ongeri F."/>
            <person name="Osuji N."/>
            <person name="Pu L.-L."/>
            <person name="Puazo M."/>
            <person name="Qu C."/>
            <person name="Quiroz J."/>
            <person name="Raj R."/>
            <person name="Weissenberger G."/>
            <person name="Xin Y."/>
            <person name="Zou X."/>
            <person name="Han Y."/>
            <person name="Richards S."/>
            <person name="Worley K."/>
            <person name="Muzny D."/>
            <person name="Gibbs R."/>
        </authorList>
    </citation>
    <scope>NUCLEOTIDE SEQUENCE</scope>
    <source>
        <strain evidence="2">Sampled in the wild</strain>
    </source>
</reference>
<comment type="caution">
    <text evidence="2">The sequence shown here is derived from an EMBL/GenBank/DDBJ whole genome shotgun (WGS) entry which is preliminary data.</text>
</comment>
<evidence type="ECO:0000313" key="3">
    <source>
        <dbReference type="Proteomes" id="UP000792457"/>
    </source>
</evidence>
<accession>A0A8K0P209</accession>
<dbReference type="GO" id="GO:0016616">
    <property type="term" value="F:oxidoreductase activity, acting on the CH-OH group of donors, NAD or NADP as acceptor"/>
    <property type="evidence" value="ECO:0007669"/>
    <property type="project" value="TreeGrafter"/>
</dbReference>
<dbReference type="Proteomes" id="UP000792457">
    <property type="component" value="Unassembled WGS sequence"/>
</dbReference>
<dbReference type="InterPro" id="IPR002347">
    <property type="entry name" value="SDR_fam"/>
</dbReference>
<dbReference type="AlphaFoldDB" id="A0A8K0P209"/>
<reference evidence="2" key="2">
    <citation type="submission" date="2017-10" db="EMBL/GenBank/DDBJ databases">
        <title>Ladona fulva Genome sequencing and assembly.</title>
        <authorList>
            <person name="Murali S."/>
            <person name="Richards S."/>
            <person name="Bandaranaike D."/>
            <person name="Bellair M."/>
            <person name="Blankenburg K."/>
            <person name="Chao H."/>
            <person name="Dinh H."/>
            <person name="Doddapaneni H."/>
            <person name="Dugan-Rocha S."/>
            <person name="Elkadiri S."/>
            <person name="Gnanaolivu R."/>
            <person name="Hernandez B."/>
            <person name="Skinner E."/>
            <person name="Javaid M."/>
            <person name="Lee S."/>
            <person name="Li M."/>
            <person name="Ming W."/>
            <person name="Munidasa M."/>
            <person name="Muniz J."/>
            <person name="Nguyen L."/>
            <person name="Hughes D."/>
            <person name="Osuji N."/>
            <person name="Pu L.-L."/>
            <person name="Puazo M."/>
            <person name="Qu C."/>
            <person name="Quiroz J."/>
            <person name="Raj R."/>
            <person name="Weissenberger G."/>
            <person name="Xin Y."/>
            <person name="Zou X."/>
            <person name="Han Y."/>
            <person name="Worley K."/>
            <person name="Muzny D."/>
            <person name="Gibbs R."/>
        </authorList>
    </citation>
    <scope>NUCLEOTIDE SEQUENCE</scope>
    <source>
        <strain evidence="2">Sampled in the wild</strain>
    </source>
</reference>
<dbReference type="SUPFAM" id="SSF51735">
    <property type="entry name" value="NAD(P)-binding Rossmann-fold domains"/>
    <property type="match status" value="1"/>
</dbReference>
<dbReference type="OrthoDB" id="10253736at2759"/>
<evidence type="ECO:0000313" key="2">
    <source>
        <dbReference type="EMBL" id="KAG8230137.1"/>
    </source>
</evidence>
<keyword evidence="1" id="KW-0472">Membrane</keyword>
<feature type="transmembrane region" description="Helical" evidence="1">
    <location>
        <begin position="12"/>
        <end position="31"/>
    </location>
</feature>
<dbReference type="PANTHER" id="PTHR24322">
    <property type="entry name" value="PKSB"/>
    <property type="match status" value="1"/>
</dbReference>